<feature type="domain" description="Alanine racemase C-terminal" evidence="10">
    <location>
        <begin position="233"/>
        <end position="357"/>
    </location>
</feature>
<dbReference type="InterPro" id="IPR020622">
    <property type="entry name" value="Ala_racemase_pyridoxalP-BS"/>
</dbReference>
<dbReference type="InterPro" id="IPR009006">
    <property type="entry name" value="Ala_racemase/Decarboxylase_C"/>
</dbReference>
<proteinExistence type="inferred from homology"/>
<dbReference type="PRINTS" id="PR00992">
    <property type="entry name" value="ALARACEMASE"/>
</dbReference>
<evidence type="ECO:0000256" key="3">
    <source>
        <dbReference type="ARBA" id="ARBA00004752"/>
    </source>
</evidence>
<dbReference type="CDD" id="cd06827">
    <property type="entry name" value="PLPDE_III_AR_proteobact"/>
    <property type="match status" value="1"/>
</dbReference>
<evidence type="ECO:0000256" key="7">
    <source>
        <dbReference type="ARBA" id="ARBA00023235"/>
    </source>
</evidence>
<dbReference type="RefSeq" id="WP_255042653.1">
    <property type="nucleotide sequence ID" value="NZ_JANEYT010000022.1"/>
</dbReference>
<dbReference type="SMART" id="SM01005">
    <property type="entry name" value="Ala_racemase_C"/>
    <property type="match status" value="1"/>
</dbReference>
<dbReference type="SUPFAM" id="SSF50621">
    <property type="entry name" value="Alanine racemase C-terminal domain-like"/>
    <property type="match status" value="1"/>
</dbReference>
<comment type="caution">
    <text evidence="11">The sequence shown here is derived from an EMBL/GenBank/DDBJ whole genome shotgun (WGS) entry which is preliminary data.</text>
</comment>
<dbReference type="HAMAP" id="MF_01201">
    <property type="entry name" value="Ala_racemase"/>
    <property type="match status" value="1"/>
</dbReference>
<evidence type="ECO:0000256" key="6">
    <source>
        <dbReference type="ARBA" id="ARBA00022898"/>
    </source>
</evidence>
<comment type="similarity">
    <text evidence="4 9">Belongs to the alanine racemase family.</text>
</comment>
<evidence type="ECO:0000256" key="4">
    <source>
        <dbReference type="ARBA" id="ARBA00007880"/>
    </source>
</evidence>
<feature type="active site" description="Proton acceptor; specific for D-alanine" evidence="9">
    <location>
        <position position="34"/>
    </location>
</feature>
<protein>
    <recommendedName>
        <fullName evidence="5 9">Alanine racemase</fullName>
        <ecNumber evidence="5 9">5.1.1.1</ecNumber>
    </recommendedName>
</protein>
<dbReference type="PROSITE" id="PS00395">
    <property type="entry name" value="ALANINE_RACEMASE"/>
    <property type="match status" value="1"/>
</dbReference>
<keyword evidence="12" id="KW-1185">Reference proteome</keyword>
<feature type="active site" description="Proton acceptor; specific for L-alanine" evidence="9">
    <location>
        <position position="254"/>
    </location>
</feature>
<keyword evidence="7 9" id="KW-0413">Isomerase</keyword>
<dbReference type="Pfam" id="PF01168">
    <property type="entry name" value="Ala_racemase_N"/>
    <property type="match status" value="1"/>
</dbReference>
<sequence length="360" mass="39768">MITAEALIDLNAIKLNYQQLSQQNNHQPLIAVIKGDAYGHGAIKIAKALPNANKFAVARLEEALQLRHAGINQPILLLEGCFNGQDLQLASQFQLDITIHHHQQLIDLENYPLVNPVTVWVKVDTGMHRLGFSPYEISDVVARIRRTNKIKGEVGFISHFSNADEPDNPKTEQQIASFTRATQTYAGNKSIANSAGLLFWPHAHMDIARTGIALYGISPSAEHTGTDHNLTPVMTLTSRLIAIRKHAANEPVGYGEAWRSPTDTHIGVIAFGYGDGYPRLVPTNTPVYINGRTVPIVGRVSMDMMTVDLGSAHQDKVGDTVELWGQHLPIEHVAKNLGTIPYELTIKLTSRVHQRFIPEE</sequence>
<evidence type="ECO:0000256" key="9">
    <source>
        <dbReference type="HAMAP-Rule" id="MF_01201"/>
    </source>
</evidence>
<dbReference type="InterPro" id="IPR001608">
    <property type="entry name" value="Ala_racemase_N"/>
</dbReference>
<dbReference type="PANTHER" id="PTHR30511:SF4">
    <property type="entry name" value="ALANINE RACEMASE, BIOSYNTHETIC"/>
    <property type="match status" value="1"/>
</dbReference>
<dbReference type="EC" id="5.1.1.1" evidence="5 9"/>
<evidence type="ECO:0000256" key="5">
    <source>
        <dbReference type="ARBA" id="ARBA00013089"/>
    </source>
</evidence>
<dbReference type="Gene3D" id="3.20.20.10">
    <property type="entry name" value="Alanine racemase"/>
    <property type="match status" value="1"/>
</dbReference>
<keyword evidence="6 9" id="KW-0663">Pyridoxal phosphate</keyword>
<gene>
    <name evidence="11" type="primary">alr</name>
    <name evidence="11" type="ORF">NHN17_11440</name>
</gene>
<comment type="function">
    <text evidence="9">Catalyzes the interconversion of L-alanine and D-alanine. May also act on other amino acids.</text>
</comment>
<comment type="pathway">
    <text evidence="3">Cell wall biogenesis; peptidoglycan biosynthesis.</text>
</comment>
<dbReference type="GO" id="GO:0008784">
    <property type="term" value="F:alanine racemase activity"/>
    <property type="evidence" value="ECO:0007669"/>
    <property type="project" value="UniProtKB-EC"/>
</dbReference>
<reference evidence="11 12" key="1">
    <citation type="submission" date="2022-07" db="EMBL/GenBank/DDBJ databases">
        <title>Photobacterium pectinilyticum sp. nov., a marine bacterium isolated from surface seawater of Qingdao offshore.</title>
        <authorList>
            <person name="Wang X."/>
        </authorList>
    </citation>
    <scope>NUCLEOTIDE SEQUENCE [LARGE SCALE GENOMIC DNA]</scope>
    <source>
        <strain evidence="11 12">ZSDE20</strain>
    </source>
</reference>
<organism evidence="11 12">
    <name type="scientific">Photobacterium pectinilyticum</name>
    <dbReference type="NCBI Taxonomy" id="2906793"/>
    <lineage>
        <taxon>Bacteria</taxon>
        <taxon>Pseudomonadati</taxon>
        <taxon>Pseudomonadota</taxon>
        <taxon>Gammaproteobacteria</taxon>
        <taxon>Vibrionales</taxon>
        <taxon>Vibrionaceae</taxon>
        <taxon>Photobacterium</taxon>
    </lineage>
</organism>
<comment type="catalytic activity">
    <reaction evidence="1 9">
        <text>L-alanine = D-alanine</text>
        <dbReference type="Rhea" id="RHEA:20249"/>
        <dbReference type="ChEBI" id="CHEBI:57416"/>
        <dbReference type="ChEBI" id="CHEBI:57972"/>
        <dbReference type="EC" id="5.1.1.1"/>
    </reaction>
</comment>
<dbReference type="Proteomes" id="UP001524460">
    <property type="component" value="Unassembled WGS sequence"/>
</dbReference>
<accession>A0ABT1N1V6</accession>
<dbReference type="Pfam" id="PF00842">
    <property type="entry name" value="Ala_racemase_C"/>
    <property type="match status" value="1"/>
</dbReference>
<comment type="cofactor">
    <cofactor evidence="2 9">
        <name>pyridoxal 5'-phosphate</name>
        <dbReference type="ChEBI" id="CHEBI:597326"/>
    </cofactor>
</comment>
<feature type="modified residue" description="N6-(pyridoxal phosphate)lysine" evidence="9">
    <location>
        <position position="34"/>
    </location>
</feature>
<dbReference type="SUPFAM" id="SSF51419">
    <property type="entry name" value="PLP-binding barrel"/>
    <property type="match status" value="1"/>
</dbReference>
<evidence type="ECO:0000313" key="11">
    <source>
        <dbReference type="EMBL" id="MCQ1058669.1"/>
    </source>
</evidence>
<dbReference type="Gene3D" id="2.40.37.10">
    <property type="entry name" value="Lyase, Ornithine Decarboxylase, Chain A, domain 1"/>
    <property type="match status" value="1"/>
</dbReference>
<feature type="binding site" evidence="9">
    <location>
        <position position="302"/>
    </location>
    <ligand>
        <name>substrate</name>
    </ligand>
</feature>
<evidence type="ECO:0000256" key="2">
    <source>
        <dbReference type="ARBA" id="ARBA00001933"/>
    </source>
</evidence>
<evidence type="ECO:0000313" key="12">
    <source>
        <dbReference type="Proteomes" id="UP001524460"/>
    </source>
</evidence>
<dbReference type="NCBIfam" id="TIGR00492">
    <property type="entry name" value="alr"/>
    <property type="match status" value="1"/>
</dbReference>
<evidence type="ECO:0000256" key="8">
    <source>
        <dbReference type="ARBA" id="ARBA00037912"/>
    </source>
</evidence>
<evidence type="ECO:0000256" key="1">
    <source>
        <dbReference type="ARBA" id="ARBA00000316"/>
    </source>
</evidence>
<dbReference type="PANTHER" id="PTHR30511">
    <property type="entry name" value="ALANINE RACEMASE"/>
    <property type="match status" value="1"/>
</dbReference>
<evidence type="ECO:0000259" key="10">
    <source>
        <dbReference type="SMART" id="SM01005"/>
    </source>
</evidence>
<dbReference type="InterPro" id="IPR011079">
    <property type="entry name" value="Ala_racemase_C"/>
</dbReference>
<feature type="binding site" evidence="9">
    <location>
        <position position="129"/>
    </location>
    <ligand>
        <name>substrate</name>
    </ligand>
</feature>
<name>A0ABT1N1V6_9GAMM</name>
<dbReference type="EMBL" id="JANEYT010000022">
    <property type="protein sequence ID" value="MCQ1058669.1"/>
    <property type="molecule type" value="Genomic_DNA"/>
</dbReference>
<dbReference type="InterPro" id="IPR029066">
    <property type="entry name" value="PLP-binding_barrel"/>
</dbReference>
<dbReference type="InterPro" id="IPR000821">
    <property type="entry name" value="Ala_racemase"/>
</dbReference>
<comment type="pathway">
    <text evidence="8 9">Amino-acid biosynthesis; D-alanine biosynthesis; D-alanine from L-alanine: step 1/1.</text>
</comment>